<keyword evidence="2" id="KW-1003">Cell membrane</keyword>
<comment type="subcellular location">
    <subcellularLocation>
        <location evidence="1">Cell membrane</location>
        <topology evidence="1">Multi-pass membrane protein</topology>
    </subcellularLocation>
</comment>
<evidence type="ECO:0000256" key="5">
    <source>
        <dbReference type="ARBA" id="ARBA00023136"/>
    </source>
</evidence>
<evidence type="ECO:0000256" key="4">
    <source>
        <dbReference type="ARBA" id="ARBA00022989"/>
    </source>
</evidence>
<feature type="compositionally biased region" description="Low complexity" evidence="6">
    <location>
        <begin position="132"/>
        <end position="152"/>
    </location>
</feature>
<evidence type="ECO:0000256" key="2">
    <source>
        <dbReference type="ARBA" id="ARBA00022475"/>
    </source>
</evidence>
<keyword evidence="4 7" id="KW-1133">Transmembrane helix</keyword>
<evidence type="ECO:0000256" key="7">
    <source>
        <dbReference type="SAM" id="Phobius"/>
    </source>
</evidence>
<dbReference type="GeneID" id="79314479"/>
<accession>A0ABD6A571</accession>
<dbReference type="InterPro" id="IPR011701">
    <property type="entry name" value="MFS"/>
</dbReference>
<dbReference type="EMBL" id="JBHTBF010000001">
    <property type="protein sequence ID" value="MFC7315512.1"/>
    <property type="molecule type" value="Genomic_DNA"/>
</dbReference>
<keyword evidence="3 7" id="KW-0812">Transmembrane</keyword>
<dbReference type="Gene3D" id="1.20.1250.20">
    <property type="entry name" value="MFS general substrate transporter like domains"/>
    <property type="match status" value="1"/>
</dbReference>
<dbReference type="PANTHER" id="PTHR43124">
    <property type="entry name" value="PURINE EFFLUX PUMP PBUE"/>
    <property type="match status" value="1"/>
</dbReference>
<sequence length="152" mass="15363">MRSPTSTRFSEFVVSPLVPAVTDGLGTTTSVLGVGFTAMTAGYALVQLPSGMLGDRVGERRVVLGSLAATAVGSLGLALAPSPITFVLAMTLLGFATGLYYTPATTLLTNLHAETGRAIGVHRLGGQAVGLTAPTSPRSSSCSPAATSRSRP</sequence>
<protein>
    <submittedName>
        <fullName evidence="9">MFS transporter</fullName>
    </submittedName>
</protein>
<gene>
    <name evidence="9" type="ORF">ACFQPE_01705</name>
</gene>
<dbReference type="AlphaFoldDB" id="A0ABD6A571"/>
<evidence type="ECO:0000313" key="10">
    <source>
        <dbReference type="Proteomes" id="UP001596547"/>
    </source>
</evidence>
<feature type="transmembrane region" description="Helical" evidence="7">
    <location>
        <begin position="62"/>
        <end position="80"/>
    </location>
</feature>
<dbReference type="RefSeq" id="WP_379793827.1">
    <property type="nucleotide sequence ID" value="NZ_CP119992.1"/>
</dbReference>
<dbReference type="SUPFAM" id="SSF103473">
    <property type="entry name" value="MFS general substrate transporter"/>
    <property type="match status" value="1"/>
</dbReference>
<evidence type="ECO:0000256" key="3">
    <source>
        <dbReference type="ARBA" id="ARBA00022692"/>
    </source>
</evidence>
<reference evidence="9 10" key="1">
    <citation type="journal article" date="2019" name="Int. J. Syst. Evol. Microbiol.">
        <title>The Global Catalogue of Microorganisms (GCM) 10K type strain sequencing project: providing services to taxonomists for standard genome sequencing and annotation.</title>
        <authorList>
            <consortium name="The Broad Institute Genomics Platform"/>
            <consortium name="The Broad Institute Genome Sequencing Center for Infectious Disease"/>
            <person name="Wu L."/>
            <person name="Ma J."/>
        </authorList>
    </citation>
    <scope>NUCLEOTIDE SEQUENCE [LARGE SCALE GENOMIC DNA]</scope>
    <source>
        <strain evidence="9 10">PSR21</strain>
    </source>
</reference>
<keyword evidence="10" id="KW-1185">Reference proteome</keyword>
<dbReference type="GO" id="GO:0005886">
    <property type="term" value="C:plasma membrane"/>
    <property type="evidence" value="ECO:0007669"/>
    <property type="project" value="UniProtKB-SubCell"/>
</dbReference>
<dbReference type="Pfam" id="PF07690">
    <property type="entry name" value="MFS_1"/>
    <property type="match status" value="1"/>
</dbReference>
<feature type="region of interest" description="Disordered" evidence="6">
    <location>
        <begin position="130"/>
        <end position="152"/>
    </location>
</feature>
<dbReference type="Proteomes" id="UP001596547">
    <property type="component" value="Unassembled WGS sequence"/>
</dbReference>
<organism evidence="9 10">
    <name type="scientific">Halomarina halobia</name>
    <dbReference type="NCBI Taxonomy" id="3033386"/>
    <lineage>
        <taxon>Archaea</taxon>
        <taxon>Methanobacteriati</taxon>
        <taxon>Methanobacteriota</taxon>
        <taxon>Stenosarchaea group</taxon>
        <taxon>Halobacteria</taxon>
        <taxon>Halobacteriales</taxon>
        <taxon>Natronomonadaceae</taxon>
        <taxon>Halomarina</taxon>
    </lineage>
</organism>
<dbReference type="InterPro" id="IPR036259">
    <property type="entry name" value="MFS_trans_sf"/>
</dbReference>
<feature type="transmembrane region" description="Helical" evidence="7">
    <location>
        <begin position="86"/>
        <end position="102"/>
    </location>
</feature>
<dbReference type="PANTHER" id="PTHR43124:SF3">
    <property type="entry name" value="CHLORAMPHENICOL EFFLUX PUMP RV0191"/>
    <property type="match status" value="1"/>
</dbReference>
<keyword evidence="5 7" id="KW-0472">Membrane</keyword>
<dbReference type="InterPro" id="IPR050189">
    <property type="entry name" value="MFS_Efflux_Transporters"/>
</dbReference>
<dbReference type="InterPro" id="IPR020846">
    <property type="entry name" value="MFS_dom"/>
</dbReference>
<comment type="caution">
    <text evidence="9">The sequence shown here is derived from an EMBL/GenBank/DDBJ whole genome shotgun (WGS) entry which is preliminary data.</text>
</comment>
<evidence type="ECO:0000259" key="8">
    <source>
        <dbReference type="PROSITE" id="PS50850"/>
    </source>
</evidence>
<evidence type="ECO:0000313" key="9">
    <source>
        <dbReference type="EMBL" id="MFC7315512.1"/>
    </source>
</evidence>
<dbReference type="PROSITE" id="PS50850">
    <property type="entry name" value="MFS"/>
    <property type="match status" value="1"/>
</dbReference>
<name>A0ABD6A571_9EURY</name>
<dbReference type="CDD" id="cd06174">
    <property type="entry name" value="MFS"/>
    <property type="match status" value="1"/>
</dbReference>
<evidence type="ECO:0000256" key="6">
    <source>
        <dbReference type="SAM" id="MobiDB-lite"/>
    </source>
</evidence>
<evidence type="ECO:0000256" key="1">
    <source>
        <dbReference type="ARBA" id="ARBA00004651"/>
    </source>
</evidence>
<feature type="domain" description="Major facilitator superfamily (MFS) profile" evidence="8">
    <location>
        <begin position="1"/>
        <end position="152"/>
    </location>
</feature>
<proteinExistence type="predicted"/>